<dbReference type="SUPFAM" id="SSF109854">
    <property type="entry name" value="DinB/YfiT-like putative metalloenzymes"/>
    <property type="match status" value="1"/>
</dbReference>
<dbReference type="InterPro" id="IPR034660">
    <property type="entry name" value="DinB/YfiT-like"/>
</dbReference>
<keyword evidence="3" id="KW-1185">Reference proteome</keyword>
<evidence type="ECO:0000313" key="2">
    <source>
        <dbReference type="EMBL" id="SKC72394.1"/>
    </source>
</evidence>
<dbReference type="OrthoDB" id="948294at2"/>
<dbReference type="RefSeq" id="WP_079687343.1">
    <property type="nucleotide sequence ID" value="NZ_FUZU01000002.1"/>
</dbReference>
<organism evidence="2 3">
    <name type="scientific">Ohtaekwangia koreensis</name>
    <dbReference type="NCBI Taxonomy" id="688867"/>
    <lineage>
        <taxon>Bacteria</taxon>
        <taxon>Pseudomonadati</taxon>
        <taxon>Bacteroidota</taxon>
        <taxon>Cytophagia</taxon>
        <taxon>Cytophagales</taxon>
        <taxon>Fulvivirgaceae</taxon>
        <taxon>Ohtaekwangia</taxon>
    </lineage>
</organism>
<dbReference type="Pfam" id="PF12867">
    <property type="entry name" value="DinB_2"/>
    <property type="match status" value="1"/>
</dbReference>
<dbReference type="Proteomes" id="UP000190961">
    <property type="component" value="Unassembled WGS sequence"/>
</dbReference>
<evidence type="ECO:0000259" key="1">
    <source>
        <dbReference type="Pfam" id="PF12867"/>
    </source>
</evidence>
<name>A0A1T5L8X4_9BACT</name>
<protein>
    <submittedName>
        <fullName evidence="2">DinB superfamily protein</fullName>
    </submittedName>
</protein>
<dbReference type="AlphaFoldDB" id="A0A1T5L8X4"/>
<proteinExistence type="predicted"/>
<reference evidence="2 3" key="1">
    <citation type="submission" date="2017-02" db="EMBL/GenBank/DDBJ databases">
        <authorList>
            <person name="Peterson S.W."/>
        </authorList>
    </citation>
    <scope>NUCLEOTIDE SEQUENCE [LARGE SCALE GENOMIC DNA]</scope>
    <source>
        <strain evidence="2 3">DSM 25262</strain>
    </source>
</reference>
<dbReference type="Gene3D" id="1.20.120.450">
    <property type="entry name" value="dinb family like domain"/>
    <property type="match status" value="1"/>
</dbReference>
<dbReference type="EMBL" id="FUZU01000002">
    <property type="protein sequence ID" value="SKC72394.1"/>
    <property type="molecule type" value="Genomic_DNA"/>
</dbReference>
<accession>A0A1T5L8X4</accession>
<feature type="domain" description="DinB-like" evidence="1">
    <location>
        <begin position="27"/>
        <end position="161"/>
    </location>
</feature>
<gene>
    <name evidence="2" type="ORF">SAMN05660236_2766</name>
</gene>
<sequence>MTSTDQTVSGQDLLVSTFIKAWTLQVNRINDLLEIIPEEALLKEIAPGKNTGIYILGHLAAVNDAILPLLGFGKKLYPQLEQVFITSPDKSGFEMPPVSELKKYWNDVNALLLQNFNQLDLDAWLTRHEAVSAEAFVNEPHRNKLNVLISRTTHLSYHLGQLVLLREKKK</sequence>
<dbReference type="InterPro" id="IPR024775">
    <property type="entry name" value="DinB-like"/>
</dbReference>
<evidence type="ECO:0000313" key="3">
    <source>
        <dbReference type="Proteomes" id="UP000190961"/>
    </source>
</evidence>